<keyword evidence="3" id="KW-0804">Transcription</keyword>
<sequence>MMVLLQSSDRPVAAIALDVGYESHSKFTAAFRRRFGVVPSALRD</sequence>
<reference evidence="5 6" key="1">
    <citation type="submission" date="2023-10" db="EMBL/GenBank/DDBJ databases">
        <title>Clonality and diversity in the soft rot Dickeya solani phytopathogen.</title>
        <authorList>
            <person name="Pedron J."/>
            <person name="Van Gijisegem F."/>
            <person name="Portier P."/>
            <person name="Taghouti G."/>
        </authorList>
    </citation>
    <scope>NUCLEOTIDE SEQUENCE [LARGE SCALE GENOMIC DNA]</scope>
    <source>
        <strain evidence="5 6">FVG2-MFV017-A9</strain>
    </source>
</reference>
<accession>A0ABU4EDG5</accession>
<evidence type="ECO:0000256" key="2">
    <source>
        <dbReference type="ARBA" id="ARBA00023125"/>
    </source>
</evidence>
<comment type="caution">
    <text evidence="5">The sequence shown here is derived from an EMBL/GenBank/DDBJ whole genome shotgun (WGS) entry which is preliminary data.</text>
</comment>
<keyword evidence="6" id="KW-1185">Reference proteome</keyword>
<dbReference type="InterPro" id="IPR020449">
    <property type="entry name" value="Tscrpt_reg_AraC-type_HTH"/>
</dbReference>
<gene>
    <name evidence="5" type="ORF">RUJ08_03130</name>
</gene>
<evidence type="ECO:0000256" key="1">
    <source>
        <dbReference type="ARBA" id="ARBA00023015"/>
    </source>
</evidence>
<dbReference type="SUPFAM" id="SSF46689">
    <property type="entry name" value="Homeodomain-like"/>
    <property type="match status" value="1"/>
</dbReference>
<evidence type="ECO:0000313" key="5">
    <source>
        <dbReference type="EMBL" id="MDV7041112.1"/>
    </source>
</evidence>
<dbReference type="EMBL" id="JAWLLM010000002">
    <property type="protein sequence ID" value="MDV7041112.1"/>
    <property type="molecule type" value="Genomic_DNA"/>
</dbReference>
<evidence type="ECO:0000256" key="3">
    <source>
        <dbReference type="ARBA" id="ARBA00023163"/>
    </source>
</evidence>
<dbReference type="InterPro" id="IPR018060">
    <property type="entry name" value="HTH_AraC"/>
</dbReference>
<dbReference type="InterPro" id="IPR009057">
    <property type="entry name" value="Homeodomain-like_sf"/>
</dbReference>
<proteinExistence type="predicted"/>
<dbReference type="RefSeq" id="WP_081020644.1">
    <property type="nucleotide sequence ID" value="NZ_CP104920.1"/>
</dbReference>
<organism evidence="5 6">
    <name type="scientific">Dickeya solani</name>
    <dbReference type="NCBI Taxonomy" id="1089444"/>
    <lineage>
        <taxon>Bacteria</taxon>
        <taxon>Pseudomonadati</taxon>
        <taxon>Pseudomonadota</taxon>
        <taxon>Gammaproteobacteria</taxon>
        <taxon>Enterobacterales</taxon>
        <taxon>Pectobacteriaceae</taxon>
        <taxon>Dickeya</taxon>
    </lineage>
</organism>
<dbReference type="PROSITE" id="PS01124">
    <property type="entry name" value="HTH_ARAC_FAMILY_2"/>
    <property type="match status" value="1"/>
</dbReference>
<name>A0ABU4EDG5_9GAMM</name>
<dbReference type="Proteomes" id="UP001187868">
    <property type="component" value="Unassembled WGS sequence"/>
</dbReference>
<dbReference type="PANTHER" id="PTHR47894:SF4">
    <property type="entry name" value="HTH-TYPE TRANSCRIPTIONAL REGULATOR GADX"/>
    <property type="match status" value="1"/>
</dbReference>
<dbReference type="PANTHER" id="PTHR47894">
    <property type="entry name" value="HTH-TYPE TRANSCRIPTIONAL REGULATOR GADX"/>
    <property type="match status" value="1"/>
</dbReference>
<dbReference type="Gene3D" id="1.10.10.60">
    <property type="entry name" value="Homeodomain-like"/>
    <property type="match status" value="1"/>
</dbReference>
<protein>
    <submittedName>
        <fullName evidence="5">Helix-turn-helix domain-containing protein</fullName>
    </submittedName>
</protein>
<keyword evidence="1" id="KW-0805">Transcription regulation</keyword>
<dbReference type="Pfam" id="PF12833">
    <property type="entry name" value="HTH_18"/>
    <property type="match status" value="1"/>
</dbReference>
<dbReference type="PRINTS" id="PR00032">
    <property type="entry name" value="HTHARAC"/>
</dbReference>
<feature type="domain" description="HTH araC/xylS-type" evidence="4">
    <location>
        <begin position="1"/>
        <end position="44"/>
    </location>
</feature>
<evidence type="ECO:0000313" key="6">
    <source>
        <dbReference type="Proteomes" id="UP001187868"/>
    </source>
</evidence>
<evidence type="ECO:0000259" key="4">
    <source>
        <dbReference type="PROSITE" id="PS01124"/>
    </source>
</evidence>
<keyword evidence="2" id="KW-0238">DNA-binding</keyword>